<feature type="domain" description="FHA" evidence="4">
    <location>
        <begin position="28"/>
        <end position="85"/>
    </location>
</feature>
<feature type="transmembrane region" description="Helical" evidence="3">
    <location>
        <begin position="743"/>
        <end position="762"/>
    </location>
</feature>
<dbReference type="InterPro" id="IPR051176">
    <property type="entry name" value="Cent_Immune-Sig_Mod"/>
</dbReference>
<keyword evidence="1" id="KW-0175">Coiled coil</keyword>
<feature type="coiled-coil region" evidence="1">
    <location>
        <begin position="172"/>
        <end position="199"/>
    </location>
</feature>
<dbReference type="CDD" id="cd22679">
    <property type="entry name" value="FHA_SLMAP"/>
    <property type="match status" value="1"/>
</dbReference>
<feature type="compositionally biased region" description="Basic and acidic residues" evidence="2">
    <location>
        <begin position="416"/>
        <end position="429"/>
    </location>
</feature>
<feature type="coiled-coil region" evidence="1">
    <location>
        <begin position="459"/>
        <end position="737"/>
    </location>
</feature>
<dbReference type="Gene3D" id="2.60.200.20">
    <property type="match status" value="1"/>
</dbReference>
<dbReference type="PROSITE" id="PS50006">
    <property type="entry name" value="FHA_DOMAIN"/>
    <property type="match status" value="1"/>
</dbReference>
<reference evidence="6" key="1">
    <citation type="submission" date="2025-08" db="UniProtKB">
        <authorList>
            <consortium name="RefSeq"/>
        </authorList>
    </citation>
    <scope>IDENTIFICATION</scope>
</reference>
<organism evidence="5 6">
    <name type="scientific">Ceratotherium simum simum</name>
    <name type="common">Southern white rhinoceros</name>
    <dbReference type="NCBI Taxonomy" id="73337"/>
    <lineage>
        <taxon>Eukaryota</taxon>
        <taxon>Metazoa</taxon>
        <taxon>Chordata</taxon>
        <taxon>Craniata</taxon>
        <taxon>Vertebrata</taxon>
        <taxon>Euteleostomi</taxon>
        <taxon>Mammalia</taxon>
        <taxon>Eutheria</taxon>
        <taxon>Laurasiatheria</taxon>
        <taxon>Perissodactyla</taxon>
        <taxon>Rhinocerotidae</taxon>
        <taxon>Ceratotherium</taxon>
    </lineage>
</organism>
<dbReference type="PANTHER" id="PTHR15715:SF22">
    <property type="entry name" value="SARCOLEMMAL MEMBRANE-ASSOCIATED PROTEIN"/>
    <property type="match status" value="1"/>
</dbReference>
<gene>
    <name evidence="6" type="primary">LOC101393760</name>
</gene>
<evidence type="ECO:0000313" key="5">
    <source>
        <dbReference type="Proteomes" id="UP000694910"/>
    </source>
</evidence>
<evidence type="ECO:0000256" key="1">
    <source>
        <dbReference type="SAM" id="Coils"/>
    </source>
</evidence>
<dbReference type="InterPro" id="IPR000253">
    <property type="entry name" value="FHA_dom"/>
</dbReference>
<accession>A0ABM1DAA4</accession>
<dbReference type="Proteomes" id="UP000694910">
    <property type="component" value="Unplaced"/>
</dbReference>
<evidence type="ECO:0000313" key="6">
    <source>
        <dbReference type="RefSeq" id="XP_014648735.1"/>
    </source>
</evidence>
<dbReference type="PANTHER" id="PTHR15715">
    <property type="entry name" value="CENTROSOMAL PROTEIN OF 170 KDA"/>
    <property type="match status" value="1"/>
</dbReference>
<evidence type="ECO:0000259" key="4">
    <source>
        <dbReference type="PROSITE" id="PS50006"/>
    </source>
</evidence>
<keyword evidence="3" id="KW-0472">Membrane</keyword>
<protein>
    <submittedName>
        <fullName evidence="6">Sarcolemmal membrane-associated protein isoform X20</fullName>
    </submittedName>
</protein>
<dbReference type="GeneID" id="101393760"/>
<name>A0ABM1DAA4_CERSS</name>
<keyword evidence="5" id="KW-1185">Reference proteome</keyword>
<feature type="coiled-coil region" evidence="1">
    <location>
        <begin position="233"/>
        <end position="380"/>
    </location>
</feature>
<feature type="region of interest" description="Disordered" evidence="2">
    <location>
        <begin position="416"/>
        <end position="456"/>
    </location>
</feature>
<sequence length="770" mass="88641">MPSALAIFTCRPNSHPFQERHVYLDEPIKIGRSVARCRPAQNNATFDCKVLSRNHALVWFDHKTGKFYLQDTKSSNGTFINSQRLSRGSEESPPCEILSGDIIQFGVDVTENTRKVTHGCIVSTIKLFLPDGMEARLRSDVIHAPLPSPVDKVAANTPSMYSQELFQLSQYLQEALHREQMLEQKLATLQRLLAITQEASDTSWQALIDEDRLLSRLEVMGNQLQACSKNQTEDSLRKELIALQEDKHNYETTAKESLRRVLQEKIDVVRKLSEVERSLSNTEDECTHLKEMNERTQEELRELANKYNGAVNEIKDLSDKLKVAEGKQEEIQQKGQAEKKELQHKIDEMEEKEQELQAKIEALQADNDFTNERLTALQEHLLSKSGGDCTFIHQFIECQKRLIVEGHLTKVVEETKLSKESQARAKESDLSDTLSPSKEKSSDDTTDAQMDEQDLNEPLAKVSLLKALLEEERKAYRNQVEESTKQIQVLQAQLQRLHINIENLREEKDREITSTRDELLSARDEILLLHQAAEKAASERDTDIASLQEELKKVRAELERWRKAASEYEKEITSLQNSFQLRCQQREDQQREEARRLQGELEKLRKEWNVLETECRSLKKENVLLSSELQRQEKELHNSQKQSLELTSDLSILQMTRKELENQVGSLKEQHLRDSADLKTLLSKAENQAKDVQKEYEKTQTVLSELKLKFEMTEQEKQSITDELKQCKDNLKLLREKGNNKPWPWMPMLAALVAVTAIVLYVPGLARASP</sequence>
<dbReference type="InterPro" id="IPR008984">
    <property type="entry name" value="SMAD_FHA_dom_sf"/>
</dbReference>
<dbReference type="CDD" id="cd21911">
    <property type="entry name" value="CC1_SLMAP"/>
    <property type="match status" value="1"/>
</dbReference>
<keyword evidence="3" id="KW-0812">Transmembrane</keyword>
<dbReference type="Pfam" id="PF00498">
    <property type="entry name" value="FHA"/>
    <property type="match status" value="1"/>
</dbReference>
<proteinExistence type="predicted"/>
<feature type="compositionally biased region" description="Acidic residues" evidence="2">
    <location>
        <begin position="444"/>
        <end position="455"/>
    </location>
</feature>
<dbReference type="SMART" id="SM00240">
    <property type="entry name" value="FHA"/>
    <property type="match status" value="1"/>
</dbReference>
<dbReference type="SUPFAM" id="SSF49879">
    <property type="entry name" value="SMAD/FHA domain"/>
    <property type="match status" value="1"/>
</dbReference>
<evidence type="ECO:0000256" key="2">
    <source>
        <dbReference type="SAM" id="MobiDB-lite"/>
    </source>
</evidence>
<evidence type="ECO:0000256" key="3">
    <source>
        <dbReference type="SAM" id="Phobius"/>
    </source>
</evidence>
<dbReference type="RefSeq" id="XP_014648735.1">
    <property type="nucleotide sequence ID" value="XM_014793249.1"/>
</dbReference>
<keyword evidence="3" id="KW-1133">Transmembrane helix</keyword>